<evidence type="ECO:0000256" key="1">
    <source>
        <dbReference type="ARBA" id="ARBA00093771"/>
    </source>
</evidence>
<sequence>MQAHQSIIADIGEKLGLPLTFDDNNQCLLLLDSDIFMSIEAKDDIWLLNGMIIPLSPVCGDSVWRQIMVINGELATKNKGVLAYIDTAEALLLIDAITDLTNSYYIISQLELFVHQQEELKNRLQEYAKL</sequence>
<proteinExistence type="inferred from homology"/>
<dbReference type="Gene3D" id="3.30.1460.10">
    <property type="match status" value="1"/>
</dbReference>
<evidence type="ECO:0000313" key="3">
    <source>
        <dbReference type="EMBL" id="PNO33759.1"/>
    </source>
</evidence>
<dbReference type="EMBL" id="JWSP02000004">
    <property type="protein sequence ID" value="PNO33759.1"/>
    <property type="molecule type" value="Genomic_DNA"/>
</dbReference>
<dbReference type="Pfam" id="PF05932">
    <property type="entry name" value="CesT"/>
    <property type="match status" value="1"/>
</dbReference>
<dbReference type="STRING" id="523831.SEHO0A_02920"/>
<comment type="caution">
    <text evidence="3">The sequence shown here is derived from an EMBL/GenBank/DDBJ whole genome shotgun (WGS) entry which is preliminary data.</text>
</comment>
<accession>A0A2K0JEQ9</accession>
<dbReference type="InterPro" id="IPR010261">
    <property type="entry name" value="Tir_chaperone"/>
</dbReference>
<comment type="similarity">
    <text evidence="1">Belongs to the CesT/SycH chaperone family.</text>
</comment>
<gene>
    <name evidence="3" type="ORF">RK55_011530</name>
</gene>
<dbReference type="InterPro" id="IPR044530">
    <property type="entry name" value="SicP"/>
</dbReference>
<evidence type="ECO:0000313" key="4">
    <source>
        <dbReference type="Proteomes" id="UP000236163"/>
    </source>
</evidence>
<name>A0A2K0JEQ9_SALHO</name>
<dbReference type="CDD" id="cd17021">
    <property type="entry name" value="T3SC_IA_SicP-like"/>
    <property type="match status" value="1"/>
</dbReference>
<evidence type="ECO:0000256" key="2">
    <source>
        <dbReference type="ARBA" id="ARBA00093795"/>
    </source>
</evidence>
<dbReference type="SUPFAM" id="SSF69635">
    <property type="entry name" value="Type III secretory system chaperone-like"/>
    <property type="match status" value="1"/>
</dbReference>
<dbReference type="NCBIfam" id="NF011857">
    <property type="entry name" value="PRK15329.1"/>
    <property type="match status" value="1"/>
</dbReference>
<reference evidence="4" key="1">
    <citation type="submission" date="2017-12" db="EMBL/GenBank/DDBJ databases">
        <title>FDA dAtabase for Regulatory Grade micrObial Sequences (FDA-ARGOS): Supporting development and validation of Infectious Disease Dx tests.</title>
        <authorList>
            <person name="Sichtig H."/>
            <person name="Tallon L."/>
            <person name="Sadzewicz L."/>
            <person name="Sengamalay N."/>
            <person name="Nagaraj S."/>
            <person name="Vavikolanu K."/>
            <person name="Aluvathingal J."/>
            <person name="Nadendla S."/>
            <person name="Pirone D.C."/>
            <person name="Hoffman M."/>
            <person name="Muruvanda T."/>
            <person name="Allard M."/>
            <person name="Evans P."/>
        </authorList>
    </citation>
    <scope>NUCLEOTIDE SEQUENCE [LARGE SCALE GENOMIC DNA]</scope>
    <source>
        <strain evidence="4">FDAARGOS_55</strain>
    </source>
</reference>
<dbReference type="Proteomes" id="UP000236163">
    <property type="component" value="Unassembled WGS sequence"/>
</dbReference>
<dbReference type="GO" id="GO:0030254">
    <property type="term" value="P:protein secretion by the type III secretion system"/>
    <property type="evidence" value="ECO:0007669"/>
    <property type="project" value="InterPro"/>
</dbReference>
<organism evidence="3 4">
    <name type="scientific">Salmonella enterica subsp. houtenae serovar 50:g,z51:-</name>
    <dbReference type="NCBI Taxonomy" id="1173947"/>
    <lineage>
        <taxon>Bacteria</taxon>
        <taxon>Pseudomonadati</taxon>
        <taxon>Pseudomonadota</taxon>
        <taxon>Gammaproteobacteria</taxon>
        <taxon>Enterobacterales</taxon>
        <taxon>Enterobacteriaceae</taxon>
        <taxon>Salmonella</taxon>
    </lineage>
</organism>
<protein>
    <recommendedName>
        <fullName evidence="2">Tir chaperone</fullName>
    </recommendedName>
</protein>
<dbReference type="AlphaFoldDB" id="A0A2K0JEQ9"/>